<keyword evidence="4" id="KW-1185">Reference proteome</keyword>
<evidence type="ECO:0000256" key="1">
    <source>
        <dbReference type="SAM" id="MobiDB-lite"/>
    </source>
</evidence>
<reference evidence="3" key="1">
    <citation type="submission" date="2019-06" db="EMBL/GenBank/DDBJ databases">
        <authorList>
            <person name="Zheng W."/>
        </authorList>
    </citation>
    <scope>NUCLEOTIDE SEQUENCE</scope>
    <source>
        <strain evidence="3">QDHG01</strain>
    </source>
</reference>
<dbReference type="Gene3D" id="3.30.1520.10">
    <property type="entry name" value="Phox-like domain"/>
    <property type="match status" value="1"/>
</dbReference>
<dbReference type="InterPro" id="IPR036871">
    <property type="entry name" value="PX_dom_sf"/>
</dbReference>
<dbReference type="GO" id="GO:0035091">
    <property type="term" value="F:phosphatidylinositol binding"/>
    <property type="evidence" value="ECO:0007669"/>
    <property type="project" value="InterPro"/>
</dbReference>
<sequence length="599" mass="68969">MENDYSEESKYYEERQQKQDYLIVHILQQGYSGTEFAQYLSEKRENGADVDVWKFSELRYCVEEFKIFAKPTAVQQQQEQEEQQRKNGAQQQQQPDQSFLDRYKLVSESIVQSPVASRLSIAQVQSVFKDISKSVKVVSIMPSILSQLGGRIEVYVFDPLIEQQKKNLIKTTQSLTFKVSTPKLQSEVRRTDFDFMFLHAFLSRQYPHVLLPPLPYKQAKKASTESKKVQKRTRIYDRYLKQMLRYGASEEVRGDYMLVQFLTQSDRREFDSTIKQYSTACSIQYGVPPPARDAKGALPMIELSELVLQGGQAEVNTSRFAHTVRESEEQLSDFVRAYEGGYSKLYSLQKRLGQDLGNVANTMKDIQECLAEIAQSHTVIGSSELNSASVQVHHMQQETSRAHACSTILNQTFEQWAQSFSQQKTVVEEQMGQFFQNYSLMGDQLSQHYRDNIQCLREEIIKKEKTLNDKKDKLFTQTSAKGDTSQWDVDPTLTHDQIAAIVKEKNKALPFMLFKETQAIQTQKDLFQIIVGCFKKDAGKLSEISLAEITDHLYYKVSDAMIKSHHQQVVVWNNLVNAVGQWFPSGDGVLQRLERLDDQ</sequence>
<organism evidence="3 4">
    <name type="scientific">Halteria grandinella</name>
    <dbReference type="NCBI Taxonomy" id="5974"/>
    <lineage>
        <taxon>Eukaryota</taxon>
        <taxon>Sar</taxon>
        <taxon>Alveolata</taxon>
        <taxon>Ciliophora</taxon>
        <taxon>Intramacronucleata</taxon>
        <taxon>Spirotrichea</taxon>
        <taxon>Stichotrichia</taxon>
        <taxon>Sporadotrichida</taxon>
        <taxon>Halteriidae</taxon>
        <taxon>Halteria</taxon>
    </lineage>
</organism>
<dbReference type="OrthoDB" id="300396at2759"/>
<dbReference type="EMBL" id="RRYP01006656">
    <property type="protein sequence ID" value="TNV81041.1"/>
    <property type="molecule type" value="Genomic_DNA"/>
</dbReference>
<proteinExistence type="predicted"/>
<protein>
    <recommendedName>
        <fullName evidence="2">PX domain-containing protein</fullName>
    </recommendedName>
</protein>
<dbReference type="InterPro" id="IPR001683">
    <property type="entry name" value="PX_dom"/>
</dbReference>
<dbReference type="Pfam" id="PF00787">
    <property type="entry name" value="PX"/>
    <property type="match status" value="1"/>
</dbReference>
<accession>A0A8J8NVQ0</accession>
<dbReference type="Proteomes" id="UP000785679">
    <property type="component" value="Unassembled WGS sequence"/>
</dbReference>
<evidence type="ECO:0000313" key="4">
    <source>
        <dbReference type="Proteomes" id="UP000785679"/>
    </source>
</evidence>
<name>A0A8J8NVQ0_HALGN</name>
<feature type="domain" description="PX" evidence="2">
    <location>
        <begin position="153"/>
        <end position="269"/>
    </location>
</feature>
<dbReference type="SUPFAM" id="SSF64268">
    <property type="entry name" value="PX domain"/>
    <property type="match status" value="1"/>
</dbReference>
<dbReference type="AlphaFoldDB" id="A0A8J8NVQ0"/>
<gene>
    <name evidence="3" type="ORF">FGO68_gene2749</name>
</gene>
<feature type="region of interest" description="Disordered" evidence="1">
    <location>
        <begin position="76"/>
        <end position="96"/>
    </location>
</feature>
<dbReference type="PROSITE" id="PS50195">
    <property type="entry name" value="PX"/>
    <property type="match status" value="1"/>
</dbReference>
<comment type="caution">
    <text evidence="3">The sequence shown here is derived from an EMBL/GenBank/DDBJ whole genome shotgun (WGS) entry which is preliminary data.</text>
</comment>
<evidence type="ECO:0000259" key="2">
    <source>
        <dbReference type="PROSITE" id="PS50195"/>
    </source>
</evidence>
<evidence type="ECO:0000313" key="3">
    <source>
        <dbReference type="EMBL" id="TNV81041.1"/>
    </source>
</evidence>